<organism evidence="1">
    <name type="scientific">marine sediment metagenome</name>
    <dbReference type="NCBI Taxonomy" id="412755"/>
    <lineage>
        <taxon>unclassified sequences</taxon>
        <taxon>metagenomes</taxon>
        <taxon>ecological metagenomes</taxon>
    </lineage>
</organism>
<reference evidence="1" key="1">
    <citation type="journal article" date="2014" name="Front. Microbiol.">
        <title>High frequency of phylogenetically diverse reductive dehalogenase-homologous genes in deep subseafloor sedimentary metagenomes.</title>
        <authorList>
            <person name="Kawai M."/>
            <person name="Futagami T."/>
            <person name="Toyoda A."/>
            <person name="Takaki Y."/>
            <person name="Nishi S."/>
            <person name="Hori S."/>
            <person name="Arai W."/>
            <person name="Tsubouchi T."/>
            <person name="Morono Y."/>
            <person name="Uchiyama I."/>
            <person name="Ito T."/>
            <person name="Fujiyama A."/>
            <person name="Inagaki F."/>
            <person name="Takami H."/>
        </authorList>
    </citation>
    <scope>NUCLEOTIDE SEQUENCE</scope>
    <source>
        <strain evidence="1">Expedition CK06-06</strain>
    </source>
</reference>
<dbReference type="AlphaFoldDB" id="X1HNA6"/>
<evidence type="ECO:0000313" key="1">
    <source>
        <dbReference type="EMBL" id="GAH71616.1"/>
    </source>
</evidence>
<proteinExistence type="predicted"/>
<accession>X1HNA6</accession>
<gene>
    <name evidence="1" type="ORF">S03H2_49338</name>
</gene>
<name>X1HNA6_9ZZZZ</name>
<protein>
    <submittedName>
        <fullName evidence="1">Uncharacterized protein</fullName>
    </submittedName>
</protein>
<comment type="caution">
    <text evidence="1">The sequence shown here is derived from an EMBL/GenBank/DDBJ whole genome shotgun (WGS) entry which is preliminary data.</text>
</comment>
<sequence>LWGIDEGRGEILRGAYAPLDKRPIMCYNVTM</sequence>
<feature type="non-terminal residue" evidence="1">
    <location>
        <position position="1"/>
    </location>
</feature>
<dbReference type="EMBL" id="BARU01031168">
    <property type="protein sequence ID" value="GAH71616.1"/>
    <property type="molecule type" value="Genomic_DNA"/>
</dbReference>